<dbReference type="HOGENOM" id="CLU_2870687_0_0_1"/>
<reference evidence="1 2" key="1">
    <citation type="journal article" date="2014" name="Genome Biol.">
        <title>Transcriptome and methylome profiling reveals relics of genome dominance in the mesopolyploid Brassica oleracea.</title>
        <authorList>
            <person name="Parkin I.A."/>
            <person name="Koh C."/>
            <person name="Tang H."/>
            <person name="Robinson S.J."/>
            <person name="Kagale S."/>
            <person name="Clarke W.E."/>
            <person name="Town C.D."/>
            <person name="Nixon J."/>
            <person name="Krishnakumar V."/>
            <person name="Bidwell S.L."/>
            <person name="Denoeud F."/>
            <person name="Belcram H."/>
            <person name="Links M.G."/>
            <person name="Just J."/>
            <person name="Clarke C."/>
            <person name="Bender T."/>
            <person name="Huebert T."/>
            <person name="Mason A.S."/>
            <person name="Pires J.C."/>
            <person name="Barker G."/>
            <person name="Moore J."/>
            <person name="Walley P.G."/>
            <person name="Manoli S."/>
            <person name="Batley J."/>
            <person name="Edwards D."/>
            <person name="Nelson M.N."/>
            <person name="Wang X."/>
            <person name="Paterson A.H."/>
            <person name="King G."/>
            <person name="Bancroft I."/>
            <person name="Chalhoub B."/>
            <person name="Sharpe A.G."/>
        </authorList>
    </citation>
    <scope>NUCLEOTIDE SEQUENCE</scope>
    <source>
        <strain evidence="1 2">cv. TO1000</strain>
    </source>
</reference>
<dbReference type="EnsemblPlants" id="Bo2g134930.1">
    <property type="protein sequence ID" value="Bo2g134930.1"/>
    <property type="gene ID" value="Bo2g134930"/>
</dbReference>
<dbReference type="Proteomes" id="UP000032141">
    <property type="component" value="Chromosome C2"/>
</dbReference>
<keyword evidence="2" id="KW-1185">Reference proteome</keyword>
<accession>A0A0D3AVE3</accession>
<dbReference type="AlphaFoldDB" id="A0A0D3AVE3"/>
<evidence type="ECO:0000313" key="2">
    <source>
        <dbReference type="Proteomes" id="UP000032141"/>
    </source>
</evidence>
<evidence type="ECO:0000313" key="1">
    <source>
        <dbReference type="EnsemblPlants" id="Bo2g134930.1"/>
    </source>
</evidence>
<name>A0A0D3AVE3_BRAOL</name>
<proteinExistence type="predicted"/>
<reference evidence="1" key="2">
    <citation type="submission" date="2015-03" db="UniProtKB">
        <authorList>
            <consortium name="EnsemblPlants"/>
        </authorList>
    </citation>
    <scope>IDENTIFICATION</scope>
</reference>
<dbReference type="Gramene" id="Bo2g134930.1">
    <property type="protein sequence ID" value="Bo2g134930.1"/>
    <property type="gene ID" value="Bo2g134930"/>
</dbReference>
<protein>
    <submittedName>
        <fullName evidence="1">Uncharacterized protein</fullName>
    </submittedName>
</protein>
<organism evidence="1 2">
    <name type="scientific">Brassica oleracea var. oleracea</name>
    <dbReference type="NCBI Taxonomy" id="109376"/>
    <lineage>
        <taxon>Eukaryota</taxon>
        <taxon>Viridiplantae</taxon>
        <taxon>Streptophyta</taxon>
        <taxon>Embryophyta</taxon>
        <taxon>Tracheophyta</taxon>
        <taxon>Spermatophyta</taxon>
        <taxon>Magnoliopsida</taxon>
        <taxon>eudicotyledons</taxon>
        <taxon>Gunneridae</taxon>
        <taxon>Pentapetalae</taxon>
        <taxon>rosids</taxon>
        <taxon>malvids</taxon>
        <taxon>Brassicales</taxon>
        <taxon>Brassicaceae</taxon>
        <taxon>Brassiceae</taxon>
        <taxon>Brassica</taxon>
    </lineage>
</organism>
<sequence>MCLGPPPVAYIILLVKRHDRTATKQDSVSTHHQQHKSPFLFQYLKNNNNDNTIASLFQILSKHQ</sequence>